<feature type="transmembrane region" description="Helical" evidence="5">
    <location>
        <begin position="60"/>
        <end position="78"/>
    </location>
</feature>
<evidence type="ECO:0000256" key="1">
    <source>
        <dbReference type="ARBA" id="ARBA00004141"/>
    </source>
</evidence>
<keyword evidence="2 5" id="KW-0812">Transmembrane</keyword>
<proteinExistence type="predicted"/>
<accession>A0A9E8S810</accession>
<dbReference type="RefSeq" id="WP_267780820.1">
    <property type="nucleotide sequence ID" value="NZ_CP113089.1"/>
</dbReference>
<dbReference type="Proteomes" id="UP001164706">
    <property type="component" value="Chromosome"/>
</dbReference>
<protein>
    <submittedName>
        <fullName evidence="6">DUF4870 domain-containing protein</fullName>
    </submittedName>
</protein>
<dbReference type="EMBL" id="CP113089">
    <property type="protein sequence ID" value="WAB81065.1"/>
    <property type="molecule type" value="Genomic_DNA"/>
</dbReference>
<gene>
    <name evidence="6" type="ORF">OVN18_10950</name>
</gene>
<evidence type="ECO:0000313" key="6">
    <source>
        <dbReference type="EMBL" id="WAB81065.1"/>
    </source>
</evidence>
<keyword evidence="3 5" id="KW-1133">Transmembrane helix</keyword>
<organism evidence="6 7">
    <name type="scientific">Microcella daejeonensis</name>
    <dbReference type="NCBI Taxonomy" id="2994971"/>
    <lineage>
        <taxon>Bacteria</taxon>
        <taxon>Bacillati</taxon>
        <taxon>Actinomycetota</taxon>
        <taxon>Actinomycetes</taxon>
        <taxon>Micrococcales</taxon>
        <taxon>Microbacteriaceae</taxon>
        <taxon>Microcella</taxon>
    </lineage>
</organism>
<dbReference type="KEGG" id="mdb:OVN18_10950"/>
<evidence type="ECO:0000313" key="7">
    <source>
        <dbReference type="Proteomes" id="UP001164706"/>
    </source>
</evidence>
<name>A0A9E8S810_9MICO</name>
<evidence type="ECO:0000256" key="5">
    <source>
        <dbReference type="SAM" id="Phobius"/>
    </source>
</evidence>
<feature type="transmembrane region" description="Helical" evidence="5">
    <location>
        <begin position="84"/>
        <end position="107"/>
    </location>
</feature>
<reference evidence="6" key="1">
    <citation type="submission" date="2022-11" db="EMBL/GenBank/DDBJ databases">
        <title>Description of Microcella daejonensis nov. sp, isolated from riverside soil.</title>
        <authorList>
            <person name="Molina K.M."/>
            <person name="Kim S.B."/>
        </authorList>
    </citation>
    <scope>NUCLEOTIDE SEQUENCE</scope>
    <source>
        <strain evidence="6">MMS21-STM12</strain>
    </source>
</reference>
<evidence type="ECO:0000256" key="4">
    <source>
        <dbReference type="ARBA" id="ARBA00023136"/>
    </source>
</evidence>
<feature type="transmembrane region" description="Helical" evidence="5">
    <location>
        <begin position="27"/>
        <end position="48"/>
    </location>
</feature>
<keyword evidence="7" id="KW-1185">Reference proteome</keyword>
<dbReference type="Pfam" id="PF09685">
    <property type="entry name" value="MamF_MmsF"/>
    <property type="match status" value="1"/>
</dbReference>
<comment type="subcellular location">
    <subcellularLocation>
        <location evidence="1">Membrane</location>
        <topology evidence="1">Multi-pass membrane protein</topology>
    </subcellularLocation>
</comment>
<dbReference type="AlphaFoldDB" id="A0A9E8S810"/>
<evidence type="ECO:0000256" key="2">
    <source>
        <dbReference type="ARBA" id="ARBA00022692"/>
    </source>
</evidence>
<keyword evidence="4 5" id="KW-0472">Membrane</keyword>
<sequence length="123" mass="13532">MTDQPPANPYATGPATMRPEDEKLWSILTHIGGIVVFLIVPLVAYLVLRDRGPFVRHHTGQALNFQLTMLIAYVVGFVTSWFGLGFLLILAAGILTLVFGIIAAVAASRGEFYRYPLAIPFTR</sequence>
<dbReference type="InterPro" id="IPR019109">
    <property type="entry name" value="MamF_MmsF"/>
</dbReference>
<evidence type="ECO:0000256" key="3">
    <source>
        <dbReference type="ARBA" id="ARBA00022989"/>
    </source>
</evidence>